<dbReference type="PANTHER" id="PTHR37450:SF1">
    <property type="entry name" value="CIPC PROTEIN"/>
    <property type="match status" value="1"/>
</dbReference>
<name>A0A1W0X2X6_HYPEX</name>
<dbReference type="PANTHER" id="PTHR37450">
    <property type="entry name" value="CIPC PROTEIN"/>
    <property type="match status" value="1"/>
</dbReference>
<dbReference type="EMBL" id="MTYJ01000020">
    <property type="protein sequence ID" value="OQV21897.1"/>
    <property type="molecule type" value="Genomic_DNA"/>
</dbReference>
<dbReference type="Pfam" id="PF12585">
    <property type="entry name" value="DUF3759"/>
    <property type="match status" value="1"/>
</dbReference>
<evidence type="ECO:0000313" key="2">
    <source>
        <dbReference type="Proteomes" id="UP000192578"/>
    </source>
</evidence>
<evidence type="ECO:0000313" key="1">
    <source>
        <dbReference type="EMBL" id="OQV21897.1"/>
    </source>
</evidence>
<evidence type="ECO:0008006" key="3">
    <source>
        <dbReference type="Google" id="ProtNLM"/>
    </source>
</evidence>
<dbReference type="OrthoDB" id="9895617at2759"/>
<comment type="caution">
    <text evidence="1">The sequence shown here is derived from an EMBL/GenBank/DDBJ whole genome shotgun (WGS) entry which is preliminary data.</text>
</comment>
<dbReference type="InterPro" id="IPR022234">
    <property type="entry name" value="DUF3759"/>
</dbReference>
<dbReference type="Proteomes" id="UP000192578">
    <property type="component" value="Unassembled WGS sequence"/>
</dbReference>
<sequence>MDFLGNLFGHYDAKAAHQQVYNGSNHHKASWTHELIAGAAGFAAMQAYEHHLASTGETPSYAVMKELLAAFAAAEVMKLIETKGLDTIDAAKAKHHQTKQAHHLAKERYGAEF</sequence>
<keyword evidence="2" id="KW-1185">Reference proteome</keyword>
<gene>
    <name evidence="1" type="ORF">BV898_04110</name>
</gene>
<reference evidence="2" key="1">
    <citation type="submission" date="2017-01" db="EMBL/GenBank/DDBJ databases">
        <title>Comparative genomics of anhydrobiosis in the tardigrade Hypsibius dujardini.</title>
        <authorList>
            <person name="Yoshida Y."/>
            <person name="Koutsovoulos G."/>
            <person name="Laetsch D."/>
            <person name="Stevens L."/>
            <person name="Kumar S."/>
            <person name="Horikawa D."/>
            <person name="Ishino K."/>
            <person name="Komine S."/>
            <person name="Tomita M."/>
            <person name="Blaxter M."/>
            <person name="Arakawa K."/>
        </authorList>
    </citation>
    <scope>NUCLEOTIDE SEQUENCE [LARGE SCALE GENOMIC DNA]</scope>
    <source>
        <strain evidence="2">Z151</strain>
    </source>
</reference>
<accession>A0A1W0X2X6</accession>
<dbReference type="AlphaFoldDB" id="A0A1W0X2X6"/>
<protein>
    <recommendedName>
        <fullName evidence="3">CipC protein</fullName>
    </recommendedName>
</protein>
<proteinExistence type="predicted"/>
<organism evidence="1 2">
    <name type="scientific">Hypsibius exemplaris</name>
    <name type="common">Freshwater tardigrade</name>
    <dbReference type="NCBI Taxonomy" id="2072580"/>
    <lineage>
        <taxon>Eukaryota</taxon>
        <taxon>Metazoa</taxon>
        <taxon>Ecdysozoa</taxon>
        <taxon>Tardigrada</taxon>
        <taxon>Eutardigrada</taxon>
        <taxon>Parachela</taxon>
        <taxon>Hypsibioidea</taxon>
        <taxon>Hypsibiidae</taxon>
        <taxon>Hypsibius</taxon>
    </lineage>
</organism>